<dbReference type="InterPro" id="IPR000493">
    <property type="entry name" value="InsP3_rcpt"/>
</dbReference>
<evidence type="ECO:0000256" key="7">
    <source>
        <dbReference type="ARBA" id="ARBA00022692"/>
    </source>
</evidence>
<evidence type="ECO:0000256" key="5">
    <source>
        <dbReference type="ARBA" id="ARBA00022568"/>
    </source>
</evidence>
<dbReference type="SUPFAM" id="SSF100909">
    <property type="entry name" value="IP3 receptor type 1 binding core, domain 2"/>
    <property type="match status" value="2"/>
</dbReference>
<keyword evidence="22" id="KW-0175">Coiled coil</keyword>
<evidence type="ECO:0000256" key="22">
    <source>
        <dbReference type="SAM" id="Coils"/>
    </source>
</evidence>
<dbReference type="Gene3D" id="2.80.10.50">
    <property type="match status" value="2"/>
</dbReference>
<reference evidence="25 26" key="1">
    <citation type="submission" date="2019-04" db="EMBL/GenBank/DDBJ databases">
        <authorList>
            <consortium name="Wellcome Sanger Institute Data Sharing"/>
        </authorList>
    </citation>
    <scope>NUCLEOTIDE SEQUENCE [LARGE SCALE GENOMIC DNA]</scope>
</reference>
<evidence type="ECO:0000256" key="15">
    <source>
        <dbReference type="ARBA" id="ARBA00023286"/>
    </source>
</evidence>
<feature type="coiled-coil region" evidence="22">
    <location>
        <begin position="2508"/>
        <end position="2549"/>
    </location>
</feature>
<evidence type="ECO:0000256" key="1">
    <source>
        <dbReference type="ARBA" id="ARBA00004477"/>
    </source>
</evidence>
<evidence type="ECO:0000256" key="4">
    <source>
        <dbReference type="ARBA" id="ARBA00022448"/>
    </source>
</evidence>
<dbReference type="InterPro" id="IPR000699">
    <property type="entry name" value="RIH_dom"/>
</dbReference>
<evidence type="ECO:0000256" key="17">
    <source>
        <dbReference type="ARBA" id="ARBA00023329"/>
    </source>
</evidence>
<feature type="domain" description="MIR" evidence="24">
    <location>
        <begin position="371"/>
        <end position="423"/>
    </location>
</feature>
<feature type="transmembrane region" description="Helical" evidence="21">
    <location>
        <begin position="2146"/>
        <end position="2168"/>
    </location>
</feature>
<organism evidence="25 26">
    <name type="scientific">Scleropages formosus</name>
    <name type="common">Asian bonytongue</name>
    <name type="synonym">Osteoglossum formosum</name>
    <dbReference type="NCBI Taxonomy" id="113540"/>
    <lineage>
        <taxon>Eukaryota</taxon>
        <taxon>Metazoa</taxon>
        <taxon>Chordata</taxon>
        <taxon>Craniata</taxon>
        <taxon>Vertebrata</taxon>
        <taxon>Euteleostomi</taxon>
        <taxon>Actinopterygii</taxon>
        <taxon>Neopterygii</taxon>
        <taxon>Teleostei</taxon>
        <taxon>Osteoglossocephala</taxon>
        <taxon>Osteoglossomorpha</taxon>
        <taxon>Osteoglossiformes</taxon>
        <taxon>Osteoglossidae</taxon>
        <taxon>Scleropages</taxon>
    </lineage>
</organism>
<feature type="transmembrane region" description="Helical" evidence="21">
    <location>
        <begin position="2180"/>
        <end position="2199"/>
    </location>
</feature>
<comment type="subcellular location">
    <subcellularLocation>
        <location evidence="2">Cytoplasmic vesicle</location>
        <location evidence="2">Secretory vesicle membrane</location>
        <topology evidence="2">Multi-pass membrane protein</topology>
    </subcellularLocation>
    <subcellularLocation>
        <location evidence="1 21">Endoplasmic reticulum membrane</location>
        <topology evidence="1 21">Multi-pass membrane protein</topology>
    </subcellularLocation>
</comment>
<dbReference type="Gene3D" id="1.25.10.30">
    <property type="entry name" value="IP3 receptor type 1 binding core, RIH domain"/>
    <property type="match status" value="1"/>
</dbReference>
<dbReference type="SUPFAM" id="SSF82109">
    <property type="entry name" value="MIR domain"/>
    <property type="match status" value="2"/>
</dbReference>
<comment type="domain">
    <text evidence="21">The ITPR1 structure has a large solenoid CY assembly built around the central helical bundle made of the C-terminal domains from four ITPR1 subunits. The solenoid scaffold includes domains responsible for binding of ligands and regulatory proteins and is connected via an allosteric nexus at the cytosolic-membrane interface to the transmembrane channel assembly. Six transmembrane helices from each subunit form the central ion-conduction pore.</text>
</comment>
<evidence type="ECO:0000256" key="14">
    <source>
        <dbReference type="ARBA" id="ARBA00023170"/>
    </source>
</evidence>
<dbReference type="GO" id="GO:0051209">
    <property type="term" value="P:release of sequestered calcium ion into cytosol"/>
    <property type="evidence" value="ECO:0007669"/>
    <property type="project" value="UniProtKB-UniRule"/>
</dbReference>
<evidence type="ECO:0000256" key="2">
    <source>
        <dbReference type="ARBA" id="ARBA00004638"/>
    </source>
</evidence>
<comment type="function">
    <text evidence="19">Inositol 1,4,5-trisphosphate-gated calcium channel that upon inositol 1,4,5-trisphosphate binding transports calcium from the endoplasmic reticulum lumen to cytoplasm. Exists in two states; a long-lived closed state where the channel is essentially 'parked' with only very rare visits to an open state and that ligands facilitate the transition from the 'parked' state into a 'drive' mode represented by periods of bursting activity.</text>
</comment>
<comment type="subunit">
    <text evidence="20">Homotetramer. Interacts with CABP1. Interacts with BOK; regulates ITPR2 expression. Interacts with BCL2L10. Interacts with TRPC4. Interacts with CHGA and CHGB.</text>
</comment>
<dbReference type="PROSITE" id="PS50919">
    <property type="entry name" value="MIR"/>
    <property type="match status" value="3"/>
</dbReference>
<dbReference type="Proteomes" id="UP000694397">
    <property type="component" value="Chromosome 2"/>
</dbReference>
<protein>
    <recommendedName>
        <fullName evidence="21">Inositol 1,4,5-trisphosphate receptor</fullName>
    </recommendedName>
</protein>
<dbReference type="InterPro" id="IPR016024">
    <property type="entry name" value="ARM-type_fold"/>
</dbReference>
<evidence type="ECO:0000313" key="26">
    <source>
        <dbReference type="Proteomes" id="UP000694397"/>
    </source>
</evidence>
<evidence type="ECO:0000256" key="6">
    <source>
        <dbReference type="ARBA" id="ARBA00022673"/>
    </source>
</evidence>
<comment type="similarity">
    <text evidence="3 21">Belongs to the InsP3 receptor family.</text>
</comment>
<dbReference type="InterPro" id="IPR015925">
    <property type="entry name" value="Ryanodine_IP3_receptor"/>
</dbReference>
<feature type="transmembrane region" description="Helical" evidence="21">
    <location>
        <begin position="2291"/>
        <end position="2316"/>
    </location>
</feature>
<dbReference type="InterPro" id="IPR013662">
    <property type="entry name" value="RIH_assoc-dom"/>
</dbReference>
<reference evidence="25" key="2">
    <citation type="submission" date="2025-08" db="UniProtKB">
        <authorList>
            <consortium name="Ensembl"/>
        </authorList>
    </citation>
    <scope>IDENTIFICATION</scope>
</reference>
<reference evidence="25" key="3">
    <citation type="submission" date="2025-09" db="UniProtKB">
        <authorList>
            <consortium name="Ensembl"/>
        </authorList>
    </citation>
    <scope>IDENTIFICATION</scope>
</reference>
<evidence type="ECO:0000256" key="8">
    <source>
        <dbReference type="ARBA" id="ARBA00022737"/>
    </source>
</evidence>
<evidence type="ECO:0000259" key="24">
    <source>
        <dbReference type="PROSITE" id="PS50919"/>
    </source>
</evidence>
<keyword evidence="14 21" id="KW-0675">Receptor</keyword>
<keyword evidence="17" id="KW-0968">Cytoplasmic vesicle</keyword>
<keyword evidence="16 21" id="KW-0407">Ion channel</keyword>
<dbReference type="InterPro" id="IPR005821">
    <property type="entry name" value="Ion_trans_dom"/>
</dbReference>
<feature type="compositionally biased region" description="Basic and acidic residues" evidence="23">
    <location>
        <begin position="1771"/>
        <end position="1786"/>
    </location>
</feature>
<keyword evidence="11 21" id="KW-1133">Transmembrane helix</keyword>
<evidence type="ECO:0000256" key="13">
    <source>
        <dbReference type="ARBA" id="ARBA00023136"/>
    </source>
</evidence>
<dbReference type="FunFam" id="1.25.10.30:FF:000001">
    <property type="entry name" value="Inositol 1,4,5-trisphosphate receptor, type 2"/>
    <property type="match status" value="1"/>
</dbReference>
<evidence type="ECO:0000256" key="10">
    <source>
        <dbReference type="ARBA" id="ARBA00022837"/>
    </source>
</evidence>
<dbReference type="GO" id="GO:0030658">
    <property type="term" value="C:transport vesicle membrane"/>
    <property type="evidence" value="ECO:0007669"/>
    <property type="project" value="UniProtKB-SubCell"/>
</dbReference>
<keyword evidence="7 21" id="KW-0812">Transmembrane</keyword>
<feature type="transmembrane region" description="Helical" evidence="21">
    <location>
        <begin position="2211"/>
        <end position="2234"/>
    </location>
</feature>
<proteinExistence type="inferred from homology"/>
<gene>
    <name evidence="25" type="primary">ITPR1</name>
    <name evidence="25" type="synonym">LOC108936961</name>
</gene>
<dbReference type="PANTHER" id="PTHR45816">
    <property type="entry name" value="MIR DOMAIN-CONTAINING PROTEIN"/>
    <property type="match status" value="1"/>
</dbReference>
<feature type="transmembrane region" description="Helical" evidence="21">
    <location>
        <begin position="2394"/>
        <end position="2417"/>
    </location>
</feature>
<keyword evidence="10 21" id="KW-0106">Calcium</keyword>
<dbReference type="GeneTree" id="ENSGT00940000155071"/>
<evidence type="ECO:0000256" key="3">
    <source>
        <dbReference type="ARBA" id="ARBA00009453"/>
    </source>
</evidence>
<feature type="domain" description="MIR" evidence="24">
    <location>
        <begin position="231"/>
        <end position="287"/>
    </location>
</feature>
<comment type="function">
    <text evidence="21">Receptor for inositol 1,4,5-trisphosphate, a second messenger that mediates the release of intracellular calcium.</text>
</comment>
<evidence type="ECO:0000256" key="23">
    <source>
        <dbReference type="SAM" id="MobiDB-lite"/>
    </source>
</evidence>
<sequence length="2559" mass="293353">MSDKMSSFLHIGDICSLYAEGSTNGFLSTLGLVDDRCVVQPNSGDLNNPPKKFRDCLFKLCPMNRYSAQKQFWKAAKPGGNSTTDTVLLNKLHHAADLEKKQNESENRKLLGTVIQYGNVIQLLHLKSNKYLTVNKRLPALLEKNAMRVMLDSAGNEGSWFYIQPFYKLRSIGDSVVIGDKVVLNPVNAGQPLHASSHQLVDNPGCNEVNSVNCNTSWKIVLFMKWSDNQEIILKGGDVVRLFHAEQEKFLTCDDHRKKQYVFLRTTGRQSATSATSSKALWEVEVVQHDPCRGGAGYWNSLFRFKHLATGHYLAAEVNPDYEEECLDSRSSVTRLRMTQDKVMYTLVAVPDGNDISSIFELDPTTLRGGDSLVPRNSYVRLRHLCTNTWVHSTNNPIDKEEEKPIGTSPLKEDKEAFAIVPVSPAEVRDLDFANDASKVLASIAGKLEKGTITQNERRFVTKLLEDLVFFVVDIPNNGQDVLEIMVNKPNRERQKLMREQNILKQIFKLLQAPFTDSGDGPMLRLEELADQRHAPFRHICRLCYRVLRHSQQDYRKNQEYIAKQFRFMQKQIGYDVLAEDTITALLHNNRKLLEKHITAAEIDTFVSLVRKNREPRFLDYLSDLCVSMNKSIPVTQELICNAVLDPANNTVESEEDEEEVWLFWKDGSKEVRSKSIRELAQDAKEGQKEDQEVVRYYRYQLNLFARMCLDRQYLAINKISGQLDVDLILRCMSDEDLPYDLRASFSRLMLHMHVDRDPQEQVTPVKYARLWSEIPSKIAINDYDNDGTSKDEIKERFAQTMEFVENYLRDVVCQSFPFSDKEKNKLTFEVVNLARNLIYFGFYTFSDLLRLTKILLAILDCVHVSTIFPINKLEKGSNVMRSIHGVGELMTQVVLRGGGFLPTTPANPPNGDAVKTQSEPEKEDILVMDTKLKIIEILQFILNVRLDYRISCLLCIFKREFDESNSQVDLSTSGSQEMPSNMSALDFEHIEEQAEGIFGENTPLDLDDHGGRTFLRVLLHLTMHDYPPLVSGALHLLFRHFSQRQEVLQAFKQVQLLVTSQDVDNYKQIKSDLDQLRSIVEKSELWVYKRQGPDEAMDQGDGSLKPESTSSYNYRVVKEILLRLSKLCVQEGSSGRKSRKQQQRLLRNMGAHTVVLELLQIPYEKGEDIRMQEIMKLAHQFLQNFCAGNQQNQALLHKHINLFLNPGILEAITMQHIFMNNFQLCSEINERVVQHFVHCIETHGRNVQYLKFLQTIVKAEGKFIKKCQDIVMAELVNAGEDVLVFYNDRASFQTLVQMMRSERDRMDENSPLMYHIHLVELLAVCTEGKNVYTEIKCNSLLPLDDIVRVVTHEDCIPEVKIAYINFLNHCYVDTEVEMKEIYTSNHMWKLFENFLVDICRVCNNTSDRKHADTILERYVTETVMSIVTTFFSSPFSDQSTSLQTRQPVFVQLLQGVFRVYHCNWLVPAQKGSVESCIKVLSDVAKSRAIAIPVDLDSQVNNLFVKSNNIVQKTAMSWRLSARNAARRDSVLTTSRDYRNIIERLQDIVSALEDRLRPLVQAELSVLVDVLHRPELLFPENTDSRKKCESGGFICKLIKHTKQLLEENEERLCIKVLQTLREMMTKDRGYGEKGEALRQILVNRYYGNFRPGGRRDSLTSFSNGPLGPGGSGKAQAEMSLAEVQCHLDKEGASDLVIDLIMNATSDRVFQESILLAIALLEGGNTTIQRSFFCRLTEDKKSERFFKVFYDRMKLAQQEIKATVTVNTSDLGNKKKKDDSLDREVPVRKKGQVSPPFVSSDSHGSTGDKSQDDGEMSVVISIMQPILRFLQLLCENHNRDLQNFLRCQNNKNNYNLVCETLQFLDCICGSTTGGLGLLGLYINEKNVALINQTLESLTEYCQGPCHENQNCIATHESNGIDIIIALILNDINPLGKKRMDLVLELKNNASKLLLAIMESRHDSENAERILYNMRPKELVEVIKKAYLQGEVEFENPEDEEENAEDHAASPRNVGHNIYILAHQVCAHLIAQLWSSMQHLRHRNNLYTYTTLQSEHIIKLCFYNSIGCVQIVRQDRTMEEIVFPVPNICEFLTSESKLRVYYTTERDEQGSKINDFFLRAEDLFNEMNWQKKLRAQPVLYWCSRNMSFWSNISFNLAVLMNLLVAFFYPLEGVRRGESKRGLYSISDFVIQFASIVIALTIKHYVAKNMNTSMRYQCVFIFVSSLSLFCCMFYGIFSVMQIFSHLSHLLSFCLFFNYIYCGVELIFSAIPQLFDLVYREETLLNVIKSVTRNGRSIVLTAVLALILVYLFSIVGYIFFKDDFILEVDRIPNVTVGLAGFLCTCKSSEDVFEDKEHTCDSLLMCIVTVLSHGLRSGGGVGDVLRRPSKEEPLFAARVIYDLLFFFMVIIIVLNLIFGVIIDTFADLRSEKQKKEEVLKTTCFICGLERDKFDNKTVTFEEHIKEEHNMWHYLYFIVLVKVKDSTEYTGPESYVAEMIKEHNLDWFPRMRAMSLVSSDAEGEQNEIRSLQEKLESTMKLVSNLSSQLTELKEQVSRPDFSEQV</sequence>
<dbReference type="Pfam" id="PF00520">
    <property type="entry name" value="Ion_trans"/>
    <property type="match status" value="1"/>
</dbReference>
<dbReference type="InterPro" id="IPR035910">
    <property type="entry name" value="RyR/IP3R_RIH_dom_sf"/>
</dbReference>
<dbReference type="Pfam" id="PF08709">
    <property type="entry name" value="Ins145_P3_rec"/>
    <property type="match status" value="1"/>
</dbReference>
<accession>A0A8C9WBG8</accession>
<dbReference type="Pfam" id="PF02815">
    <property type="entry name" value="MIR"/>
    <property type="match status" value="1"/>
</dbReference>
<keyword evidence="4 21" id="KW-0813">Transport</keyword>
<keyword evidence="26" id="KW-1185">Reference proteome</keyword>
<evidence type="ECO:0000256" key="11">
    <source>
        <dbReference type="ARBA" id="ARBA00022989"/>
    </source>
</evidence>
<evidence type="ECO:0000256" key="21">
    <source>
        <dbReference type="RuleBase" id="RU368044"/>
    </source>
</evidence>
<name>A0A8C9WBG8_SCLFO</name>
<dbReference type="PRINTS" id="PR00779">
    <property type="entry name" value="INSP3RECEPTR"/>
</dbReference>
<feature type="compositionally biased region" description="Polar residues" evidence="23">
    <location>
        <begin position="1796"/>
        <end position="1807"/>
    </location>
</feature>
<dbReference type="Ensembl" id="ENSSFOT00015043537.1">
    <property type="protein sequence ID" value="ENSSFOP00015072016.1"/>
    <property type="gene ID" value="ENSSFOG00015019501.2"/>
</dbReference>
<keyword evidence="15 21" id="KW-1071">Ligand-gated ion channel</keyword>
<keyword evidence="8" id="KW-0677">Repeat</keyword>
<evidence type="ECO:0000256" key="12">
    <source>
        <dbReference type="ARBA" id="ARBA00023065"/>
    </source>
</evidence>
<dbReference type="InterPro" id="IPR014821">
    <property type="entry name" value="Ins145_P3_rcpt"/>
</dbReference>
<feature type="transmembrane region" description="Helical" evidence="21">
    <location>
        <begin position="2246"/>
        <end position="2271"/>
    </location>
</feature>
<feature type="domain" description="MIR" evidence="24">
    <location>
        <begin position="112"/>
        <end position="166"/>
    </location>
</feature>
<dbReference type="InterPro" id="IPR016093">
    <property type="entry name" value="MIR_motif"/>
</dbReference>
<evidence type="ECO:0000256" key="9">
    <source>
        <dbReference type="ARBA" id="ARBA00022824"/>
    </source>
</evidence>
<dbReference type="GO" id="GO:0070679">
    <property type="term" value="F:inositol 1,4,5 trisphosphate binding"/>
    <property type="evidence" value="ECO:0007669"/>
    <property type="project" value="UniProtKB-UniRule"/>
</dbReference>
<dbReference type="GO" id="GO:0005220">
    <property type="term" value="F:inositol 1,4,5-trisphosphate-gated calcium channel activity"/>
    <property type="evidence" value="ECO:0007669"/>
    <property type="project" value="UniProtKB-UniRule"/>
</dbReference>
<feature type="region of interest" description="Disordered" evidence="23">
    <location>
        <begin position="1770"/>
        <end position="1811"/>
    </location>
</feature>
<dbReference type="SUPFAM" id="SSF48371">
    <property type="entry name" value="ARM repeat"/>
    <property type="match status" value="1"/>
</dbReference>
<dbReference type="Gene3D" id="1.10.287.70">
    <property type="match status" value="1"/>
</dbReference>
<dbReference type="FunFam" id="2.80.10.50:FF:000005">
    <property type="entry name" value="Inositol 1,4,5-trisphosphate receptor type 2"/>
    <property type="match status" value="1"/>
</dbReference>
<dbReference type="SMART" id="SM00472">
    <property type="entry name" value="MIR"/>
    <property type="match status" value="4"/>
</dbReference>
<evidence type="ECO:0000256" key="18">
    <source>
        <dbReference type="ARBA" id="ARBA00036634"/>
    </source>
</evidence>
<dbReference type="InterPro" id="IPR036300">
    <property type="entry name" value="MIR_dom_sf"/>
</dbReference>
<dbReference type="PANTHER" id="PTHR45816:SF2">
    <property type="entry name" value="INOSITOL 1,4,5-TRISPHOSPHATE RECEPTOR"/>
    <property type="match status" value="1"/>
</dbReference>
<keyword evidence="12 21" id="KW-0406">Ion transport</keyword>
<dbReference type="GO" id="GO:0005789">
    <property type="term" value="C:endoplasmic reticulum membrane"/>
    <property type="evidence" value="ECO:0007669"/>
    <property type="project" value="UniProtKB-SubCell"/>
</dbReference>
<evidence type="ECO:0000256" key="19">
    <source>
        <dbReference type="ARBA" id="ARBA00059076"/>
    </source>
</evidence>
<evidence type="ECO:0000256" key="20">
    <source>
        <dbReference type="ARBA" id="ARBA00061937"/>
    </source>
</evidence>
<keyword evidence="5 21" id="KW-0109">Calcium transport</keyword>
<keyword evidence="13 21" id="KW-0472">Membrane</keyword>
<dbReference type="FunFam" id="2.80.10.50:FF:000002">
    <property type="entry name" value="Inositol 1,4,5-trisphosphate receptor type 2"/>
    <property type="match status" value="1"/>
</dbReference>
<comment type="catalytic activity">
    <reaction evidence="18">
        <text>Ca(2+)(in) = Ca(2+)(out)</text>
        <dbReference type="Rhea" id="RHEA:29671"/>
        <dbReference type="ChEBI" id="CHEBI:29108"/>
    </reaction>
</comment>
<evidence type="ECO:0000256" key="16">
    <source>
        <dbReference type="ARBA" id="ARBA00023303"/>
    </source>
</evidence>
<keyword evidence="9 21" id="KW-0256">Endoplasmic reticulum</keyword>
<evidence type="ECO:0000313" key="25">
    <source>
        <dbReference type="Ensembl" id="ENSSFOP00015072016.1"/>
    </source>
</evidence>
<dbReference type="Pfam" id="PF08454">
    <property type="entry name" value="RIH_assoc"/>
    <property type="match status" value="1"/>
</dbReference>
<dbReference type="Pfam" id="PF01365">
    <property type="entry name" value="RYDR_ITPR"/>
    <property type="match status" value="2"/>
</dbReference>
<keyword evidence="6 21" id="KW-0107">Calcium channel</keyword>